<dbReference type="GO" id="GO:0006424">
    <property type="term" value="P:glutamyl-tRNA aminoacylation"/>
    <property type="evidence" value="ECO:0007669"/>
    <property type="project" value="Ensembl"/>
</dbReference>
<dbReference type="SUPFAM" id="SSF48163">
    <property type="entry name" value="An anticodon-binding domain of class I aminoacyl-tRNA synthetases"/>
    <property type="match status" value="1"/>
</dbReference>
<dbReference type="GO" id="GO:0004818">
    <property type="term" value="F:glutamate-tRNA ligase activity"/>
    <property type="evidence" value="ECO:0007669"/>
    <property type="project" value="UniProtKB-EC"/>
</dbReference>
<dbReference type="InterPro" id="IPR008925">
    <property type="entry name" value="aa_tRNA-synth_I_cd-bd_sf"/>
</dbReference>
<evidence type="ECO:0000256" key="1">
    <source>
        <dbReference type="ARBA" id="ARBA00004173"/>
    </source>
</evidence>
<evidence type="ECO:0000256" key="13">
    <source>
        <dbReference type="ARBA" id="ARBA00044313"/>
    </source>
</evidence>
<dbReference type="GO" id="GO:0050561">
    <property type="term" value="F:glutamate-tRNA(Gln) ligase activity"/>
    <property type="evidence" value="ECO:0007669"/>
    <property type="project" value="UniProtKB-EC"/>
</dbReference>
<dbReference type="OMA" id="HGATNVM"/>
<comment type="subcellular location">
    <subcellularLocation>
        <location evidence="1">Mitochondrion</location>
    </subcellularLocation>
</comment>
<evidence type="ECO:0000259" key="18">
    <source>
        <dbReference type="Pfam" id="PF00749"/>
    </source>
</evidence>
<dbReference type="GO" id="GO:0005739">
    <property type="term" value="C:mitochondrion"/>
    <property type="evidence" value="ECO:0007669"/>
    <property type="project" value="UniProtKB-SubCell"/>
</dbReference>
<dbReference type="EC" id="6.1.1.17" evidence="3"/>
<reference evidence="20 21" key="1">
    <citation type="journal article" date="2019" name="Proc. Natl. Acad. Sci. U.S.A.">
        <title>Regulatory changes in pterin and carotenoid genes underlie balanced color polymorphisms in the wall lizard.</title>
        <authorList>
            <person name="Andrade P."/>
            <person name="Pinho C."/>
            <person name="Perez I de Lanuza G."/>
            <person name="Afonso S."/>
            <person name="Brejcha J."/>
            <person name="Rubin C.J."/>
            <person name="Wallerman O."/>
            <person name="Pereira P."/>
            <person name="Sabatino S.J."/>
            <person name="Bellati A."/>
            <person name="Pellitteri-Rosa D."/>
            <person name="Bosakova Z."/>
            <person name="Bunikis I."/>
            <person name="Carretero M.A."/>
            <person name="Feiner N."/>
            <person name="Marsik P."/>
            <person name="Pauperio F."/>
            <person name="Salvi D."/>
            <person name="Soler L."/>
            <person name="While G.M."/>
            <person name="Uller T."/>
            <person name="Font E."/>
            <person name="Andersson L."/>
            <person name="Carneiro M."/>
        </authorList>
    </citation>
    <scope>NUCLEOTIDE SEQUENCE</scope>
</reference>
<reference evidence="20" key="3">
    <citation type="submission" date="2025-09" db="UniProtKB">
        <authorList>
            <consortium name="Ensembl"/>
        </authorList>
    </citation>
    <scope>IDENTIFICATION</scope>
</reference>
<dbReference type="Pfam" id="PF19269">
    <property type="entry name" value="Anticodon_2"/>
    <property type="match status" value="1"/>
</dbReference>
<evidence type="ECO:0000256" key="8">
    <source>
        <dbReference type="ARBA" id="ARBA00023146"/>
    </source>
</evidence>
<dbReference type="Ensembl" id="ENSPMRT00000038381.1">
    <property type="protein sequence ID" value="ENSPMRP00000036219.1"/>
    <property type="gene ID" value="ENSPMRG00000023401.1"/>
</dbReference>
<keyword evidence="21" id="KW-1185">Reference proteome</keyword>
<dbReference type="InterPro" id="IPR014729">
    <property type="entry name" value="Rossmann-like_a/b/a_fold"/>
</dbReference>
<dbReference type="GO" id="GO:0000049">
    <property type="term" value="F:tRNA binding"/>
    <property type="evidence" value="ECO:0007669"/>
    <property type="project" value="InterPro"/>
</dbReference>
<dbReference type="HAMAP" id="MF_00022">
    <property type="entry name" value="Glu_tRNA_synth_type1"/>
    <property type="match status" value="1"/>
</dbReference>
<dbReference type="PRINTS" id="PR00987">
    <property type="entry name" value="TRNASYNTHGLU"/>
</dbReference>
<evidence type="ECO:0000256" key="15">
    <source>
        <dbReference type="ARBA" id="ARBA00047479"/>
    </source>
</evidence>
<keyword evidence="5 17" id="KW-0547">Nucleotide-binding</keyword>
<evidence type="ECO:0000313" key="20">
    <source>
        <dbReference type="Ensembl" id="ENSPMRP00000036219.1"/>
    </source>
</evidence>
<sequence>MWRFSFQLEQQTASDYSTRVVPHVPCSSFSMCCAGFLHLGGLRTALYNYIFAKKHQGSFILRLEDTDQSRVVPGAAEGIEDMLEWAGIPPEESPRRGGPAAPYQQSQRLNLYREAAELLLEKGAAYRCFCPPQRLELLKKEALRNRQTPRYDNRCRHLSPKQVAEKVSQGADSVMRFRLEENSEPFCDLIHGWSKHVVASVEGDPVILKSDGFPTYHLANVVDDHVMGISHVLRGAEWLISTSKHLLLYRAFGWDPPQFGHLPLLLNKDGSKLSKRQGDIFVEQLAQDGWLPEALLDIMTNCGSGFADNRMGRTLKELTEEFNVSRIERHSALLDLEKLSEFNRIHLTRRIEDDLQRQELVAEVQASVEETYGSQVVDREVLEKSYVEQVLLLRMGHISRLKDLVSPKYSFLWIRPSVPHEELQTISAEADKIGRLVLRLLEQPVAALTPEELGKDLRRLQEQISGTQYSGMMRLLRLALSGQKEGPSVAEMMVSLGRREASARIQRALCS</sequence>
<evidence type="ECO:0000256" key="3">
    <source>
        <dbReference type="ARBA" id="ARBA00012835"/>
    </source>
</evidence>
<keyword evidence="8 17" id="KW-0030">Aminoacyl-tRNA synthetase</keyword>
<evidence type="ECO:0000256" key="2">
    <source>
        <dbReference type="ARBA" id="ARBA00007894"/>
    </source>
</evidence>
<gene>
    <name evidence="20" type="primary">EARS2</name>
</gene>
<dbReference type="InterPro" id="IPR000924">
    <property type="entry name" value="Glu/Gln-tRNA-synth"/>
</dbReference>
<name>A0A670KKF1_PODMU</name>
<evidence type="ECO:0000256" key="9">
    <source>
        <dbReference type="ARBA" id="ARBA00030865"/>
    </source>
</evidence>
<evidence type="ECO:0000256" key="14">
    <source>
        <dbReference type="ARBA" id="ARBA00047366"/>
    </source>
</evidence>
<dbReference type="SUPFAM" id="SSF52374">
    <property type="entry name" value="Nucleotidylyl transferase"/>
    <property type="match status" value="1"/>
</dbReference>
<organism evidence="20 21">
    <name type="scientific">Podarcis muralis</name>
    <name type="common">Wall lizard</name>
    <name type="synonym">Lacerta muralis</name>
    <dbReference type="NCBI Taxonomy" id="64176"/>
    <lineage>
        <taxon>Eukaryota</taxon>
        <taxon>Metazoa</taxon>
        <taxon>Chordata</taxon>
        <taxon>Craniata</taxon>
        <taxon>Vertebrata</taxon>
        <taxon>Euteleostomi</taxon>
        <taxon>Lepidosauria</taxon>
        <taxon>Squamata</taxon>
        <taxon>Bifurcata</taxon>
        <taxon>Unidentata</taxon>
        <taxon>Episquamata</taxon>
        <taxon>Laterata</taxon>
        <taxon>Lacertibaenia</taxon>
        <taxon>Lacertidae</taxon>
        <taxon>Podarcis</taxon>
    </lineage>
</organism>
<evidence type="ECO:0000256" key="5">
    <source>
        <dbReference type="ARBA" id="ARBA00022741"/>
    </source>
</evidence>
<dbReference type="InterPro" id="IPR020751">
    <property type="entry name" value="aa-tRNA-synth_I_codon-bd_sub2"/>
</dbReference>
<comment type="catalytic activity">
    <reaction evidence="15">
        <text>tRNA(Glx) + L-glutamate + ATP = L-glutamyl-tRNA(Glx) + AMP + diphosphate</text>
        <dbReference type="Rhea" id="RHEA:18397"/>
        <dbReference type="Rhea" id="RHEA-COMP:9713"/>
        <dbReference type="Rhea" id="RHEA-COMP:9716"/>
        <dbReference type="ChEBI" id="CHEBI:29985"/>
        <dbReference type="ChEBI" id="CHEBI:30616"/>
        <dbReference type="ChEBI" id="CHEBI:33019"/>
        <dbReference type="ChEBI" id="CHEBI:78442"/>
        <dbReference type="ChEBI" id="CHEBI:78520"/>
        <dbReference type="ChEBI" id="CHEBI:456215"/>
        <dbReference type="EC" id="6.1.1.24"/>
    </reaction>
    <physiologicalReaction direction="left-to-right" evidence="15">
        <dbReference type="Rhea" id="RHEA:18398"/>
    </physiologicalReaction>
</comment>
<evidence type="ECO:0000256" key="11">
    <source>
        <dbReference type="ARBA" id="ARBA00044142"/>
    </source>
</evidence>
<evidence type="ECO:0000256" key="16">
    <source>
        <dbReference type="ARBA" id="ARBA00047689"/>
    </source>
</evidence>
<dbReference type="GO" id="GO:0008270">
    <property type="term" value="F:zinc ion binding"/>
    <property type="evidence" value="ECO:0007669"/>
    <property type="project" value="InterPro"/>
</dbReference>
<evidence type="ECO:0000256" key="7">
    <source>
        <dbReference type="ARBA" id="ARBA00022917"/>
    </source>
</evidence>
<dbReference type="GO" id="GO:0070127">
    <property type="term" value="P:tRNA aminoacylation for mitochondrial protein translation"/>
    <property type="evidence" value="ECO:0007669"/>
    <property type="project" value="Ensembl"/>
</dbReference>
<keyword evidence="4 17" id="KW-0436">Ligase</keyword>
<dbReference type="InterPro" id="IPR049940">
    <property type="entry name" value="GluQ/Sye"/>
</dbReference>
<feature type="domain" description="Glutamyl/glutaminyl-tRNA synthetase class Ib catalytic" evidence="18">
    <location>
        <begin position="34"/>
        <end position="340"/>
    </location>
</feature>
<accession>A0A670KKF1</accession>
<dbReference type="Proteomes" id="UP000472272">
    <property type="component" value="Chromosome 14"/>
</dbReference>
<dbReference type="GO" id="GO:0005524">
    <property type="term" value="F:ATP binding"/>
    <property type="evidence" value="ECO:0007669"/>
    <property type="project" value="UniProtKB-KW"/>
</dbReference>
<dbReference type="PANTHER" id="PTHR43311:SF2">
    <property type="entry name" value="GLUTAMATE--TRNA LIGASE, MITOCHONDRIAL-RELATED"/>
    <property type="match status" value="1"/>
</dbReference>
<feature type="domain" description="Aminoacyl-tRNA synthetase class I anticodon-binding" evidence="19">
    <location>
        <begin position="380"/>
        <end position="509"/>
    </location>
</feature>
<dbReference type="InterPro" id="IPR004527">
    <property type="entry name" value="Glu-tRNA-ligase_bac/mito"/>
</dbReference>
<dbReference type="NCBIfam" id="TIGR00464">
    <property type="entry name" value="gltX_bact"/>
    <property type="match status" value="1"/>
</dbReference>
<reference evidence="20" key="2">
    <citation type="submission" date="2025-08" db="UniProtKB">
        <authorList>
            <consortium name="Ensembl"/>
        </authorList>
    </citation>
    <scope>IDENTIFICATION</scope>
</reference>
<evidence type="ECO:0000313" key="21">
    <source>
        <dbReference type="Proteomes" id="UP000472272"/>
    </source>
</evidence>
<evidence type="ECO:0000259" key="19">
    <source>
        <dbReference type="Pfam" id="PF19269"/>
    </source>
</evidence>
<evidence type="ECO:0000256" key="12">
    <source>
        <dbReference type="ARBA" id="ARBA00044251"/>
    </source>
</evidence>
<dbReference type="AlphaFoldDB" id="A0A670KKF1"/>
<comment type="catalytic activity">
    <reaction evidence="16">
        <text>tRNA(Gln) + L-glutamate + ATP = L-glutamyl-tRNA(Gln) + AMP + diphosphate</text>
        <dbReference type="Rhea" id="RHEA:64612"/>
        <dbReference type="Rhea" id="RHEA-COMP:9662"/>
        <dbReference type="Rhea" id="RHEA-COMP:9684"/>
        <dbReference type="ChEBI" id="CHEBI:29985"/>
        <dbReference type="ChEBI" id="CHEBI:30616"/>
        <dbReference type="ChEBI" id="CHEBI:33019"/>
        <dbReference type="ChEBI" id="CHEBI:78442"/>
        <dbReference type="ChEBI" id="CHEBI:78520"/>
        <dbReference type="ChEBI" id="CHEBI:456215"/>
    </reaction>
    <physiologicalReaction direction="left-to-right" evidence="16">
        <dbReference type="Rhea" id="RHEA:64613"/>
    </physiologicalReaction>
</comment>
<dbReference type="InterPro" id="IPR033910">
    <property type="entry name" value="GluRS_core"/>
</dbReference>
<dbReference type="FunFam" id="3.40.50.620:FF:000045">
    <property type="entry name" value="Glutamate--tRNA ligase, mitochondrial"/>
    <property type="match status" value="1"/>
</dbReference>
<dbReference type="InterPro" id="IPR020058">
    <property type="entry name" value="Glu/Gln-tRNA-synth_Ib_cat-dom"/>
</dbReference>
<dbReference type="Pfam" id="PF00749">
    <property type="entry name" value="tRNA-synt_1c"/>
    <property type="match status" value="1"/>
</dbReference>
<comment type="similarity">
    <text evidence="2">Belongs to the class-I aminoacyl-tRNA synthetase family. Glutamate--tRNA ligase type 1 subfamily.</text>
</comment>
<keyword evidence="7 17" id="KW-0648">Protein biosynthesis</keyword>
<dbReference type="InterPro" id="IPR045462">
    <property type="entry name" value="aa-tRNA-synth_I_cd-bd"/>
</dbReference>
<dbReference type="PANTHER" id="PTHR43311">
    <property type="entry name" value="GLUTAMATE--TRNA LIGASE"/>
    <property type="match status" value="1"/>
</dbReference>
<evidence type="ECO:0000256" key="4">
    <source>
        <dbReference type="ARBA" id="ARBA00022598"/>
    </source>
</evidence>
<dbReference type="GeneTree" id="ENSGT00390000009759"/>
<evidence type="ECO:0000256" key="6">
    <source>
        <dbReference type="ARBA" id="ARBA00022840"/>
    </source>
</evidence>
<comment type="catalytic activity">
    <reaction evidence="14">
        <text>tRNA(Glu) + L-glutamate + ATP = L-glutamyl-tRNA(Glu) + AMP + diphosphate</text>
        <dbReference type="Rhea" id="RHEA:23540"/>
        <dbReference type="Rhea" id="RHEA-COMP:9663"/>
        <dbReference type="Rhea" id="RHEA-COMP:9680"/>
        <dbReference type="ChEBI" id="CHEBI:29985"/>
        <dbReference type="ChEBI" id="CHEBI:30616"/>
        <dbReference type="ChEBI" id="CHEBI:33019"/>
        <dbReference type="ChEBI" id="CHEBI:78442"/>
        <dbReference type="ChEBI" id="CHEBI:78520"/>
        <dbReference type="ChEBI" id="CHEBI:456215"/>
        <dbReference type="EC" id="6.1.1.17"/>
    </reaction>
    <physiologicalReaction direction="left-to-right" evidence="14">
        <dbReference type="Rhea" id="RHEA:23541"/>
    </physiologicalReaction>
</comment>
<dbReference type="CDD" id="cd00808">
    <property type="entry name" value="GluRS_core"/>
    <property type="match status" value="1"/>
</dbReference>
<protein>
    <recommendedName>
        <fullName evidence="11">Nondiscriminating glutamyl-tRNA synthetase EARS2, mitochondrial</fullName>
        <ecNumber evidence="3">6.1.1.17</ecNumber>
        <ecNumber evidence="10">6.1.1.24</ecNumber>
    </recommendedName>
    <alternativeName>
        <fullName evidence="13">Glutamate--tRNA(Gln) ligase EARS2, mitochondrial</fullName>
    </alternativeName>
    <alternativeName>
        <fullName evidence="9">Glutamyl-tRNA synthetase</fullName>
    </alternativeName>
    <alternativeName>
        <fullName evidence="12">Mitochondrial glutamyl-tRNA synthetase</fullName>
    </alternativeName>
</protein>
<evidence type="ECO:0000256" key="17">
    <source>
        <dbReference type="RuleBase" id="RU363037"/>
    </source>
</evidence>
<dbReference type="Gene3D" id="1.10.10.350">
    <property type="match status" value="1"/>
</dbReference>
<proteinExistence type="inferred from homology"/>
<evidence type="ECO:0000256" key="10">
    <source>
        <dbReference type="ARBA" id="ARBA00044054"/>
    </source>
</evidence>
<dbReference type="EC" id="6.1.1.24" evidence="10"/>
<dbReference type="Gene3D" id="3.40.50.620">
    <property type="entry name" value="HUPs"/>
    <property type="match status" value="1"/>
</dbReference>
<keyword evidence="6 17" id="KW-0067">ATP-binding</keyword>